<dbReference type="InterPro" id="IPR001279">
    <property type="entry name" value="Metallo-B-lactamas"/>
</dbReference>
<dbReference type="InterPro" id="IPR041516">
    <property type="entry name" value="LACTB2_WH"/>
</dbReference>
<evidence type="ECO:0000256" key="3">
    <source>
        <dbReference type="ARBA" id="ARBA00022801"/>
    </source>
</evidence>
<comment type="caution">
    <text evidence="6">The sequence shown here is derived from an EMBL/GenBank/DDBJ whole genome shotgun (WGS) entry which is preliminary data.</text>
</comment>
<dbReference type="EMBL" id="MCGO01000008">
    <property type="protein sequence ID" value="ORY49907.1"/>
    <property type="molecule type" value="Genomic_DNA"/>
</dbReference>
<dbReference type="SUPFAM" id="SSF56281">
    <property type="entry name" value="Metallo-hydrolase/oxidoreductase"/>
    <property type="match status" value="1"/>
</dbReference>
<dbReference type="GO" id="GO:0044550">
    <property type="term" value="P:secondary metabolite biosynthetic process"/>
    <property type="evidence" value="ECO:0007669"/>
    <property type="project" value="TreeGrafter"/>
</dbReference>
<evidence type="ECO:0000256" key="1">
    <source>
        <dbReference type="ARBA" id="ARBA00006759"/>
    </source>
</evidence>
<dbReference type="InterPro" id="IPR036388">
    <property type="entry name" value="WH-like_DNA-bd_sf"/>
</dbReference>
<evidence type="ECO:0000313" key="7">
    <source>
        <dbReference type="Proteomes" id="UP000193642"/>
    </source>
</evidence>
<reference evidence="6 7" key="1">
    <citation type="submission" date="2016-07" db="EMBL/GenBank/DDBJ databases">
        <title>Pervasive Adenine N6-methylation of Active Genes in Fungi.</title>
        <authorList>
            <consortium name="DOE Joint Genome Institute"/>
            <person name="Mondo S.J."/>
            <person name="Dannebaum R.O."/>
            <person name="Kuo R.C."/>
            <person name="Labutti K."/>
            <person name="Haridas S."/>
            <person name="Kuo A."/>
            <person name="Salamov A."/>
            <person name="Ahrendt S.R."/>
            <person name="Lipzen A."/>
            <person name="Sullivan W."/>
            <person name="Andreopoulos W.B."/>
            <person name="Clum A."/>
            <person name="Lindquist E."/>
            <person name="Daum C."/>
            <person name="Ramamoorthy G.K."/>
            <person name="Gryganskyi A."/>
            <person name="Culley D."/>
            <person name="Magnuson J.K."/>
            <person name="James T.Y."/>
            <person name="O'Malley M.A."/>
            <person name="Stajich J.E."/>
            <person name="Spatafora J.W."/>
            <person name="Visel A."/>
            <person name="Grigoriev I.V."/>
        </authorList>
    </citation>
    <scope>NUCLEOTIDE SEQUENCE [LARGE SCALE GENOMIC DNA]</scope>
    <source>
        <strain evidence="6 7">JEL800</strain>
    </source>
</reference>
<keyword evidence="7" id="KW-1185">Reference proteome</keyword>
<dbReference type="STRING" id="329046.A0A1Y2CSG2"/>
<keyword evidence="4" id="KW-0862">Zinc</keyword>
<evidence type="ECO:0000256" key="4">
    <source>
        <dbReference type="ARBA" id="ARBA00022833"/>
    </source>
</evidence>
<keyword evidence="3" id="KW-0378">Hydrolase</keyword>
<dbReference type="CDD" id="cd07722">
    <property type="entry name" value="LACTB2-like_MBL-fold"/>
    <property type="match status" value="1"/>
</dbReference>
<accession>A0A1Y2CSG2</accession>
<organism evidence="6 7">
    <name type="scientific">Rhizoclosmatium globosum</name>
    <dbReference type="NCBI Taxonomy" id="329046"/>
    <lineage>
        <taxon>Eukaryota</taxon>
        <taxon>Fungi</taxon>
        <taxon>Fungi incertae sedis</taxon>
        <taxon>Chytridiomycota</taxon>
        <taxon>Chytridiomycota incertae sedis</taxon>
        <taxon>Chytridiomycetes</taxon>
        <taxon>Chytridiales</taxon>
        <taxon>Chytriomycetaceae</taxon>
        <taxon>Rhizoclosmatium</taxon>
    </lineage>
</organism>
<feature type="domain" description="Metallo-beta-lactamase" evidence="5">
    <location>
        <begin position="32"/>
        <end position="197"/>
    </location>
</feature>
<dbReference type="InterPro" id="IPR050662">
    <property type="entry name" value="Sec-metab_biosynth-thioest"/>
</dbReference>
<dbReference type="SMART" id="SM00849">
    <property type="entry name" value="Lactamase_B"/>
    <property type="match status" value="1"/>
</dbReference>
<evidence type="ECO:0000313" key="6">
    <source>
        <dbReference type="EMBL" id="ORY49907.1"/>
    </source>
</evidence>
<dbReference type="PANTHER" id="PTHR23131:SF0">
    <property type="entry name" value="ENDORIBONUCLEASE LACTB2"/>
    <property type="match status" value="1"/>
</dbReference>
<dbReference type="AlphaFoldDB" id="A0A1Y2CSG2"/>
<dbReference type="Pfam" id="PF17778">
    <property type="entry name" value="WHD_BLACT"/>
    <property type="match status" value="1"/>
</dbReference>
<dbReference type="Proteomes" id="UP000193642">
    <property type="component" value="Unassembled WGS sequence"/>
</dbReference>
<name>A0A1Y2CSG2_9FUNG</name>
<protein>
    <submittedName>
        <fullName evidence="6">Beta-lactamase-like protein 2-like protein</fullName>
    </submittedName>
</protein>
<dbReference type="GO" id="GO:0016787">
    <property type="term" value="F:hydrolase activity"/>
    <property type="evidence" value="ECO:0007669"/>
    <property type="project" value="UniProtKB-KW"/>
</dbReference>
<sequence>MEALVALANTATLSARVSVVRGLNPGKFTLQGTNTYLVGTGARRLLIDTGEGKPGYLPLLQQALLERGNAVISDILITHRHHDHIGGIKHILDASSHSPIKIWKRITDQDTARDIHYNHIEEGQVFEVEGAKVKAIYTPGHLDDHVVFYLQDECALFSGDSVLGQGSTVFTDLKEYMDSLRKTLEHCVKIDKIYPGHGPDLENGSKVVEQYIQHRVDRENEILDFLRRQKAPCTSWQIVETIYAKYNQNIWPAAERSVLLHLEKLVVETRVIRDGLGPKASYVSLG</sequence>
<keyword evidence="2" id="KW-0479">Metal-binding</keyword>
<gene>
    <name evidence="6" type="ORF">BCR33DRAFT_695084</name>
</gene>
<dbReference type="FunFam" id="3.60.15.10:FF:000041">
    <property type="entry name" value="Metallo-beta-lactamase domain protein"/>
    <property type="match status" value="1"/>
</dbReference>
<dbReference type="Gene3D" id="3.60.15.10">
    <property type="entry name" value="Ribonuclease Z/Hydroxyacylglutathione hydrolase-like"/>
    <property type="match status" value="1"/>
</dbReference>
<evidence type="ECO:0000259" key="5">
    <source>
        <dbReference type="SMART" id="SM00849"/>
    </source>
</evidence>
<dbReference type="OrthoDB" id="17458at2759"/>
<dbReference type="InterPro" id="IPR047921">
    <property type="entry name" value="LACTB2-like_MBL-fold"/>
</dbReference>
<dbReference type="InterPro" id="IPR036866">
    <property type="entry name" value="RibonucZ/Hydroxyglut_hydro"/>
</dbReference>
<dbReference type="PANTHER" id="PTHR23131">
    <property type="entry name" value="ENDORIBONUCLEASE LACTB2"/>
    <property type="match status" value="1"/>
</dbReference>
<comment type="similarity">
    <text evidence="1">Belongs to the metallo-beta-lactamase superfamily. Glyoxalase II family.</text>
</comment>
<dbReference type="Pfam" id="PF00753">
    <property type="entry name" value="Lactamase_B"/>
    <property type="match status" value="1"/>
</dbReference>
<dbReference type="Gene3D" id="1.10.10.10">
    <property type="entry name" value="Winged helix-like DNA-binding domain superfamily/Winged helix DNA-binding domain"/>
    <property type="match status" value="1"/>
</dbReference>
<dbReference type="GO" id="GO:0046872">
    <property type="term" value="F:metal ion binding"/>
    <property type="evidence" value="ECO:0007669"/>
    <property type="project" value="UniProtKB-KW"/>
</dbReference>
<proteinExistence type="inferred from homology"/>
<evidence type="ECO:0000256" key="2">
    <source>
        <dbReference type="ARBA" id="ARBA00022723"/>
    </source>
</evidence>